<organism evidence="2">
    <name type="scientific">Bellilinea caldifistulae</name>
    <dbReference type="NCBI Taxonomy" id="360411"/>
    <lineage>
        <taxon>Bacteria</taxon>
        <taxon>Bacillati</taxon>
        <taxon>Chloroflexota</taxon>
        <taxon>Anaerolineae</taxon>
        <taxon>Anaerolineales</taxon>
        <taxon>Anaerolineaceae</taxon>
        <taxon>Bellilinea</taxon>
    </lineage>
</organism>
<name>A0A7C4KYU4_9CHLR</name>
<dbReference type="InterPro" id="IPR044005">
    <property type="entry name" value="DZR_2"/>
</dbReference>
<dbReference type="PANTHER" id="PTHR47505">
    <property type="entry name" value="DNA UTILIZATION PROTEIN YHGH"/>
    <property type="match status" value="1"/>
</dbReference>
<evidence type="ECO:0000259" key="1">
    <source>
        <dbReference type="Pfam" id="PF18912"/>
    </source>
</evidence>
<protein>
    <submittedName>
        <fullName evidence="2">ComF family protein</fullName>
    </submittedName>
</protein>
<dbReference type="PANTHER" id="PTHR47505:SF1">
    <property type="entry name" value="DNA UTILIZATION PROTEIN YHGH"/>
    <property type="match status" value="1"/>
</dbReference>
<dbReference type="AlphaFoldDB" id="A0A7C4KYU4"/>
<comment type="caution">
    <text evidence="2">The sequence shown here is derived from an EMBL/GenBank/DDBJ whole genome shotgun (WGS) entry which is preliminary data.</text>
</comment>
<gene>
    <name evidence="2" type="ORF">ENT17_05440</name>
</gene>
<accession>A0A7C4KYU4</accession>
<proteinExistence type="predicted"/>
<feature type="domain" description="Double zinc ribbon" evidence="1">
    <location>
        <begin position="21"/>
        <end position="72"/>
    </location>
</feature>
<evidence type="ECO:0000313" key="2">
    <source>
        <dbReference type="EMBL" id="HGS87046.1"/>
    </source>
</evidence>
<dbReference type="InterPro" id="IPR051910">
    <property type="entry name" value="ComF/GntX_DNA_util-trans"/>
</dbReference>
<dbReference type="Pfam" id="PF18912">
    <property type="entry name" value="DZR_2"/>
    <property type="match status" value="1"/>
</dbReference>
<dbReference type="EMBL" id="DSXR01000052">
    <property type="protein sequence ID" value="HGS87046.1"/>
    <property type="molecule type" value="Genomic_DNA"/>
</dbReference>
<sequence>MHTLTKASPRFAIQQFFWIAMDWLYPPSCAGCGKNGERLCRSCLQQITPIDHQTSCPRCDLPQVNHLCPDCQSQPPVFEQLRSYSVYDGSLRRAIHRLKYENDLPLADTLCRFLISLFAEQNW</sequence>
<reference evidence="2" key="1">
    <citation type="journal article" date="2020" name="mSystems">
        <title>Genome- and Community-Level Interaction Insights into Carbon Utilization and Element Cycling Functions of Hydrothermarchaeota in Hydrothermal Sediment.</title>
        <authorList>
            <person name="Zhou Z."/>
            <person name="Liu Y."/>
            <person name="Xu W."/>
            <person name="Pan J."/>
            <person name="Luo Z.H."/>
            <person name="Li M."/>
        </authorList>
    </citation>
    <scope>NUCLEOTIDE SEQUENCE [LARGE SCALE GENOMIC DNA]</scope>
    <source>
        <strain evidence="2">SpSt-556</strain>
    </source>
</reference>